<reference evidence="3 4" key="1">
    <citation type="submission" date="2020-09" db="EMBL/GenBank/DDBJ databases">
        <title>Roseomonas.</title>
        <authorList>
            <person name="Zhu W."/>
        </authorList>
    </citation>
    <scope>NUCLEOTIDE SEQUENCE [LARGE SCALE GENOMIC DNA]</scope>
    <source>
        <strain evidence="3 4">1311</strain>
    </source>
</reference>
<keyword evidence="4" id="KW-1185">Reference proteome</keyword>
<comment type="caution">
    <text evidence="3">The sequence shown here is derived from an EMBL/GenBank/DDBJ whole genome shotgun (WGS) entry which is preliminary data.</text>
</comment>
<accession>A0ABS3KDE8</accession>
<feature type="transmembrane region" description="Helical" evidence="1">
    <location>
        <begin position="20"/>
        <end position="39"/>
    </location>
</feature>
<dbReference type="RefSeq" id="WP_207446374.1">
    <property type="nucleotide sequence ID" value="NZ_CP061094.1"/>
</dbReference>
<keyword evidence="1" id="KW-0812">Transmembrane</keyword>
<proteinExistence type="predicted"/>
<evidence type="ECO:0000313" key="3">
    <source>
        <dbReference type="EMBL" id="MBO1074673.1"/>
    </source>
</evidence>
<sequence length="173" mass="18040">MDKLDAGHGGADAPLLSRLVLELIGAAVVFGFGATVVMGALEHPVGWSDQGPQAGTLPFWLGLIAMGASIGIAIQALLKRRALSGETVLGAKAAIQVARFLLPIVALVALTVPLGLYLAMSLYLVGMVLLQGHGWKAALVTAAGAVLFNWVAFEYWFMLPLPKGPIEAWLGLA</sequence>
<feature type="domain" description="DUF1468" evidence="2">
    <location>
        <begin position="24"/>
        <end position="162"/>
    </location>
</feature>
<dbReference type="Pfam" id="PF07331">
    <property type="entry name" value="TctB"/>
    <property type="match status" value="1"/>
</dbReference>
<evidence type="ECO:0000313" key="4">
    <source>
        <dbReference type="Proteomes" id="UP001518990"/>
    </source>
</evidence>
<feature type="transmembrane region" description="Helical" evidence="1">
    <location>
        <begin position="59"/>
        <end position="78"/>
    </location>
</feature>
<dbReference type="InterPro" id="IPR009936">
    <property type="entry name" value="DUF1468"/>
</dbReference>
<organism evidence="3 4">
    <name type="scientific">Roseomonas marmotae</name>
    <dbReference type="NCBI Taxonomy" id="2768161"/>
    <lineage>
        <taxon>Bacteria</taxon>
        <taxon>Pseudomonadati</taxon>
        <taxon>Pseudomonadota</taxon>
        <taxon>Alphaproteobacteria</taxon>
        <taxon>Acetobacterales</taxon>
        <taxon>Roseomonadaceae</taxon>
        <taxon>Roseomonas</taxon>
    </lineage>
</organism>
<dbReference type="Proteomes" id="UP001518990">
    <property type="component" value="Unassembled WGS sequence"/>
</dbReference>
<evidence type="ECO:0000259" key="2">
    <source>
        <dbReference type="Pfam" id="PF07331"/>
    </source>
</evidence>
<evidence type="ECO:0000256" key="1">
    <source>
        <dbReference type="SAM" id="Phobius"/>
    </source>
</evidence>
<dbReference type="EMBL" id="JACTNF010000006">
    <property type="protein sequence ID" value="MBO1074673.1"/>
    <property type="molecule type" value="Genomic_DNA"/>
</dbReference>
<protein>
    <submittedName>
        <fullName evidence="3">Tripartite tricarboxylate transporter TctB family protein</fullName>
    </submittedName>
</protein>
<feature type="transmembrane region" description="Helical" evidence="1">
    <location>
        <begin position="137"/>
        <end position="157"/>
    </location>
</feature>
<keyword evidence="1" id="KW-0472">Membrane</keyword>
<keyword evidence="1" id="KW-1133">Transmembrane helix</keyword>
<name>A0ABS3KDE8_9PROT</name>
<feature type="transmembrane region" description="Helical" evidence="1">
    <location>
        <begin position="99"/>
        <end position="125"/>
    </location>
</feature>
<gene>
    <name evidence="3" type="ORF">IAI60_08625</name>
</gene>